<dbReference type="GO" id="GO:0007059">
    <property type="term" value="P:chromosome segregation"/>
    <property type="evidence" value="ECO:0007669"/>
    <property type="project" value="TreeGrafter"/>
</dbReference>
<keyword evidence="8 12" id="KW-0539">Nucleus</keyword>
<evidence type="ECO:0000256" key="12">
    <source>
        <dbReference type="RuleBase" id="RU368011"/>
    </source>
</evidence>
<comment type="function">
    <text evidence="11">Acts as a component of the essential kinetochore-associated NDC80 complex, which is required for chromosome segregation and spindle checkpoint activity. Required for kinetochore integrity and the organization of stable microtubule binding sites in the outer plate of the kinetochore. The NDC80 complex synergistically enhances the affinity of the SKA1 complex for microtubules and may allow the NDC80 complex to track depolymerizing microtubules.</text>
</comment>
<evidence type="ECO:0000256" key="2">
    <source>
        <dbReference type="ARBA" id="ARBA00013690"/>
    </source>
</evidence>
<sequence length="213" mass="24717">MNVEPSECGKSVERDIQNLENLTSHTIQTLKNNPGTKITEGKDLFFQGLSQIEFSRQSVKDNIKQLLEVCEKEQDNLGEIHNETMGSSSHQKIKADISQKQREKNYAEQEMLSLTDNITHKEQLLKQMEQREKIASVVAADMLPKIKNEFEIFGGVSHLKWDYNAQDNLVKGVIFRPEKKDLVPFELDHNTHSQYFITNYLWNLIGQDEEEFF</sequence>
<keyword evidence="10 12" id="KW-0137">Centromere</keyword>
<feature type="non-terminal residue" evidence="14">
    <location>
        <position position="213"/>
    </location>
</feature>
<evidence type="ECO:0000256" key="3">
    <source>
        <dbReference type="ARBA" id="ARBA00022454"/>
    </source>
</evidence>
<dbReference type="Gene3D" id="3.30.160.570">
    <property type="entry name" value="Ncd80 complex, Spc24 subunit"/>
    <property type="match status" value="1"/>
</dbReference>
<dbReference type="GO" id="GO:0008017">
    <property type="term" value="F:microtubule binding"/>
    <property type="evidence" value="ECO:0007669"/>
    <property type="project" value="TreeGrafter"/>
</dbReference>
<keyword evidence="15" id="KW-1185">Reference proteome</keyword>
<keyword evidence="3 12" id="KW-0158">Chromosome</keyword>
<evidence type="ECO:0000256" key="4">
    <source>
        <dbReference type="ARBA" id="ARBA00022618"/>
    </source>
</evidence>
<evidence type="ECO:0000256" key="1">
    <source>
        <dbReference type="ARBA" id="ARBA00007804"/>
    </source>
</evidence>
<comment type="subunit">
    <text evidence="12">Component of the NDC80 complex.</text>
</comment>
<name>A0AAV2SF50_MEGNR</name>
<keyword evidence="4 12" id="KW-0132">Cell division</keyword>
<dbReference type="GO" id="GO:0051301">
    <property type="term" value="P:cell division"/>
    <property type="evidence" value="ECO:0007669"/>
    <property type="project" value="UniProtKB-UniRule"/>
</dbReference>
<evidence type="ECO:0000256" key="7">
    <source>
        <dbReference type="ARBA" id="ARBA00023054"/>
    </source>
</evidence>
<keyword evidence="7 13" id="KW-0175">Coiled coil</keyword>
<keyword evidence="5 12" id="KW-0498">Mitosis</keyword>
<comment type="similarity">
    <text evidence="1 12">Belongs to the SPC24 family.</text>
</comment>
<evidence type="ECO:0000256" key="10">
    <source>
        <dbReference type="ARBA" id="ARBA00023328"/>
    </source>
</evidence>
<dbReference type="PANTHER" id="PTHR22142:SF2">
    <property type="entry name" value="KINETOCHORE PROTEIN SPC24"/>
    <property type="match status" value="1"/>
</dbReference>
<reference evidence="14 15" key="1">
    <citation type="submission" date="2024-05" db="EMBL/GenBank/DDBJ databases">
        <authorList>
            <person name="Wallberg A."/>
        </authorList>
    </citation>
    <scope>NUCLEOTIDE SEQUENCE [LARGE SCALE GENOMIC DNA]</scope>
</reference>
<evidence type="ECO:0000256" key="8">
    <source>
        <dbReference type="ARBA" id="ARBA00023242"/>
    </source>
</evidence>
<dbReference type="CDD" id="cd11565">
    <property type="entry name" value="RWD_Spc24"/>
    <property type="match status" value="1"/>
</dbReference>
<evidence type="ECO:0000256" key="9">
    <source>
        <dbReference type="ARBA" id="ARBA00023306"/>
    </source>
</evidence>
<dbReference type="Pfam" id="PF08286">
    <property type="entry name" value="Spc24"/>
    <property type="match status" value="1"/>
</dbReference>
<evidence type="ECO:0000256" key="6">
    <source>
        <dbReference type="ARBA" id="ARBA00022838"/>
    </source>
</evidence>
<dbReference type="GO" id="GO:0031262">
    <property type="term" value="C:Ndc80 complex"/>
    <property type="evidence" value="ECO:0007669"/>
    <property type="project" value="TreeGrafter"/>
</dbReference>
<keyword evidence="9 12" id="KW-0131">Cell cycle</keyword>
<comment type="subcellular location">
    <subcellularLocation>
        <location evidence="12">Nucleus</location>
    </subcellularLocation>
    <subcellularLocation>
        <location evidence="12">Chromosome</location>
        <location evidence="12">Centromere</location>
        <location evidence="12">Kinetochore</location>
    </subcellularLocation>
</comment>
<dbReference type="Proteomes" id="UP001497623">
    <property type="component" value="Unassembled WGS sequence"/>
</dbReference>
<evidence type="ECO:0000256" key="13">
    <source>
        <dbReference type="SAM" id="Coils"/>
    </source>
</evidence>
<evidence type="ECO:0000313" key="14">
    <source>
        <dbReference type="EMBL" id="CAL4193187.1"/>
    </source>
</evidence>
<evidence type="ECO:0000256" key="5">
    <source>
        <dbReference type="ARBA" id="ARBA00022776"/>
    </source>
</evidence>
<feature type="coiled-coil region" evidence="13">
    <location>
        <begin position="56"/>
        <end position="131"/>
    </location>
</feature>
<evidence type="ECO:0000256" key="11">
    <source>
        <dbReference type="ARBA" id="ARBA00045419"/>
    </source>
</evidence>
<dbReference type="PANTHER" id="PTHR22142">
    <property type="match status" value="1"/>
</dbReference>
<gene>
    <name evidence="14" type="ORF">MNOR_LOCUS36816</name>
</gene>
<dbReference type="AlphaFoldDB" id="A0AAV2SF50"/>
<protein>
    <recommendedName>
        <fullName evidence="2 12">Kinetochore protein Spc24</fullName>
    </recommendedName>
</protein>
<evidence type="ECO:0000313" key="15">
    <source>
        <dbReference type="Proteomes" id="UP001497623"/>
    </source>
</evidence>
<dbReference type="GO" id="GO:0005634">
    <property type="term" value="C:nucleus"/>
    <property type="evidence" value="ECO:0007669"/>
    <property type="project" value="UniProtKB-SubCell"/>
</dbReference>
<dbReference type="InterPro" id="IPR013252">
    <property type="entry name" value="Ndc80_Spc24"/>
</dbReference>
<proteinExistence type="inferred from homology"/>
<keyword evidence="6 12" id="KW-0995">Kinetochore</keyword>
<dbReference type="EMBL" id="CAXKWB010069541">
    <property type="protein sequence ID" value="CAL4193187.1"/>
    <property type="molecule type" value="Genomic_DNA"/>
</dbReference>
<accession>A0AAV2SF50</accession>
<organism evidence="14 15">
    <name type="scientific">Meganyctiphanes norvegica</name>
    <name type="common">Northern krill</name>
    <name type="synonym">Thysanopoda norvegica</name>
    <dbReference type="NCBI Taxonomy" id="48144"/>
    <lineage>
        <taxon>Eukaryota</taxon>
        <taxon>Metazoa</taxon>
        <taxon>Ecdysozoa</taxon>
        <taxon>Arthropoda</taxon>
        <taxon>Crustacea</taxon>
        <taxon>Multicrustacea</taxon>
        <taxon>Malacostraca</taxon>
        <taxon>Eumalacostraca</taxon>
        <taxon>Eucarida</taxon>
        <taxon>Euphausiacea</taxon>
        <taxon>Euphausiidae</taxon>
        <taxon>Meganyctiphanes</taxon>
    </lineage>
</organism>
<comment type="caution">
    <text evidence="14">The sequence shown here is derived from an EMBL/GenBank/DDBJ whole genome shotgun (WGS) entry which is preliminary data.</text>
</comment>